<name>A0A8H6XQC1_9AGAR</name>
<accession>A0A8H6XQC1</accession>
<evidence type="ECO:0000313" key="2">
    <source>
        <dbReference type="EMBL" id="KAF7344587.1"/>
    </source>
</evidence>
<gene>
    <name evidence="2" type="ORF">MSAN_01940800</name>
</gene>
<sequence>MTYNMYSSWSLRVRFCSQPECRERWGRQNTTAITNFDTLTRHVRKALTWIPLAESPACFYPREDPAKTWPEASKVYLTSTMDAALAEYAADSSSVVDQRHATDIDRSPQKMSFYVALYNWKYKRQALERQVKVGNKAFGTELAEKEGMSLSFFLWVIFLTICLGYDYSQLLNGSATYQKLHAYRTKNLELITRQDYDLVADKIEAEMIATQDRHGRRTNEATLRANRAQVEQHYQRLVSASRSKVPADPLPSLAAFRTMPVLDLLQSPSGVAWAQNVQTKVPGVAHELQHGTLVKQILSSELTRWRKTAEDELGVTLGIPEWRTARSNKLHPVARLTARWSCGKCGNLPGQYKWDGCLDYLGVCKHECSKSKKKESNWKAENFVKDDKAINAMTQLVSLCGIDAKDPDSFKTLQAIGPRILCLSCPAAIVMSPSSVPGHSHRHEEMEMSLLTSAEAQALVVSPIEDGLTKKIMGPNDVTVKQAQKTWKFGCRHCEQQHVPPPAEEKKAPEPQGANEKIVKEQAQEGDTTAEEQPESGKTEPVQKKENPKKQPKRFEFNGLRSHLKEKHSVALPHDEDFYHVPEPKDSVKR</sequence>
<dbReference type="Proteomes" id="UP000623467">
    <property type="component" value="Unassembled WGS sequence"/>
</dbReference>
<dbReference type="OrthoDB" id="3220023at2759"/>
<reference evidence="2" key="1">
    <citation type="submission" date="2020-05" db="EMBL/GenBank/DDBJ databases">
        <title>Mycena genomes resolve the evolution of fungal bioluminescence.</title>
        <authorList>
            <person name="Tsai I.J."/>
        </authorList>
    </citation>
    <scope>NUCLEOTIDE SEQUENCE</scope>
    <source>
        <strain evidence="2">160909Yilan</strain>
    </source>
</reference>
<evidence type="ECO:0000313" key="3">
    <source>
        <dbReference type="Proteomes" id="UP000623467"/>
    </source>
</evidence>
<dbReference type="AlphaFoldDB" id="A0A8H6XQC1"/>
<dbReference type="EMBL" id="JACAZH010000021">
    <property type="protein sequence ID" value="KAF7344587.1"/>
    <property type="molecule type" value="Genomic_DNA"/>
</dbReference>
<protein>
    <submittedName>
        <fullName evidence="2">Uncharacterized protein</fullName>
    </submittedName>
</protein>
<feature type="compositionally biased region" description="Basic and acidic residues" evidence="1">
    <location>
        <begin position="567"/>
        <end position="590"/>
    </location>
</feature>
<comment type="caution">
    <text evidence="2">The sequence shown here is derived from an EMBL/GenBank/DDBJ whole genome shotgun (WGS) entry which is preliminary data.</text>
</comment>
<organism evidence="2 3">
    <name type="scientific">Mycena sanguinolenta</name>
    <dbReference type="NCBI Taxonomy" id="230812"/>
    <lineage>
        <taxon>Eukaryota</taxon>
        <taxon>Fungi</taxon>
        <taxon>Dikarya</taxon>
        <taxon>Basidiomycota</taxon>
        <taxon>Agaricomycotina</taxon>
        <taxon>Agaricomycetes</taxon>
        <taxon>Agaricomycetidae</taxon>
        <taxon>Agaricales</taxon>
        <taxon>Marasmiineae</taxon>
        <taxon>Mycenaceae</taxon>
        <taxon>Mycena</taxon>
    </lineage>
</organism>
<feature type="compositionally biased region" description="Basic and acidic residues" evidence="1">
    <location>
        <begin position="535"/>
        <end position="556"/>
    </location>
</feature>
<evidence type="ECO:0000256" key="1">
    <source>
        <dbReference type="SAM" id="MobiDB-lite"/>
    </source>
</evidence>
<feature type="region of interest" description="Disordered" evidence="1">
    <location>
        <begin position="497"/>
        <end position="590"/>
    </location>
</feature>
<keyword evidence="3" id="KW-1185">Reference proteome</keyword>
<proteinExistence type="predicted"/>